<evidence type="ECO:0000313" key="2">
    <source>
        <dbReference type="Proteomes" id="UP000807769"/>
    </source>
</evidence>
<keyword evidence="2" id="KW-1185">Reference proteome</keyword>
<comment type="caution">
    <text evidence="1">The sequence shown here is derived from an EMBL/GenBank/DDBJ whole genome shotgun (WGS) entry which is preliminary data.</text>
</comment>
<gene>
    <name evidence="1" type="ORF">BJ212DRAFT_1389379</name>
</gene>
<dbReference type="RefSeq" id="XP_041187597.1">
    <property type="nucleotide sequence ID" value="XM_041336950.1"/>
</dbReference>
<protein>
    <submittedName>
        <fullName evidence="1">Uncharacterized protein</fullName>
    </submittedName>
</protein>
<sequence length="64" mass="7025">MCSLIGNLNQHFRNPLDPKANTHCRSYQHTPLNLAWSESGSDCSTGIEGYLLDASSRSCPVSQD</sequence>
<proteinExistence type="predicted"/>
<dbReference type="Proteomes" id="UP000807769">
    <property type="component" value="Unassembled WGS sequence"/>
</dbReference>
<dbReference type="EMBL" id="JABBWG010000048">
    <property type="protein sequence ID" value="KAG1806076.1"/>
    <property type="molecule type" value="Genomic_DNA"/>
</dbReference>
<dbReference type="GeneID" id="64630966"/>
<accession>A0A9P7DXV4</accession>
<reference evidence="1" key="1">
    <citation type="journal article" date="2020" name="New Phytol.">
        <title>Comparative genomics reveals dynamic genome evolution in host specialist ectomycorrhizal fungi.</title>
        <authorList>
            <person name="Lofgren L.A."/>
            <person name="Nguyen N.H."/>
            <person name="Vilgalys R."/>
            <person name="Ruytinx J."/>
            <person name="Liao H.L."/>
            <person name="Branco S."/>
            <person name="Kuo A."/>
            <person name="LaButti K."/>
            <person name="Lipzen A."/>
            <person name="Andreopoulos W."/>
            <person name="Pangilinan J."/>
            <person name="Riley R."/>
            <person name="Hundley H."/>
            <person name="Na H."/>
            <person name="Barry K."/>
            <person name="Grigoriev I.V."/>
            <person name="Stajich J.E."/>
            <person name="Kennedy P.G."/>
        </authorList>
    </citation>
    <scope>NUCLEOTIDE SEQUENCE</scope>
    <source>
        <strain evidence="1">MN1</strain>
    </source>
</reference>
<evidence type="ECO:0000313" key="1">
    <source>
        <dbReference type="EMBL" id="KAG1806076.1"/>
    </source>
</evidence>
<dbReference type="AlphaFoldDB" id="A0A9P7DXV4"/>
<organism evidence="1 2">
    <name type="scientific">Suillus subaureus</name>
    <dbReference type="NCBI Taxonomy" id="48587"/>
    <lineage>
        <taxon>Eukaryota</taxon>
        <taxon>Fungi</taxon>
        <taxon>Dikarya</taxon>
        <taxon>Basidiomycota</taxon>
        <taxon>Agaricomycotina</taxon>
        <taxon>Agaricomycetes</taxon>
        <taxon>Agaricomycetidae</taxon>
        <taxon>Boletales</taxon>
        <taxon>Suillineae</taxon>
        <taxon>Suillaceae</taxon>
        <taxon>Suillus</taxon>
    </lineage>
</organism>
<name>A0A9P7DXV4_9AGAM</name>